<reference evidence="3" key="1">
    <citation type="submission" date="2023-05" db="EMBL/GenBank/DDBJ databases">
        <title>Nepenthes gracilis genome sequencing.</title>
        <authorList>
            <person name="Fukushima K."/>
        </authorList>
    </citation>
    <scope>NUCLEOTIDE SEQUENCE</scope>
    <source>
        <strain evidence="3">SING2019-196</strain>
    </source>
</reference>
<dbReference type="PANTHER" id="PTHR33177:SF74">
    <property type="entry name" value="PROTEIN GL2-INTERACTING REPRESSOR 1"/>
    <property type="match status" value="1"/>
</dbReference>
<dbReference type="AlphaFoldDB" id="A0AAD3TBX0"/>
<organism evidence="3 4">
    <name type="scientific">Nepenthes gracilis</name>
    <name type="common">Slender pitcher plant</name>
    <dbReference type="NCBI Taxonomy" id="150966"/>
    <lineage>
        <taxon>Eukaryota</taxon>
        <taxon>Viridiplantae</taxon>
        <taxon>Streptophyta</taxon>
        <taxon>Embryophyta</taxon>
        <taxon>Tracheophyta</taxon>
        <taxon>Spermatophyta</taxon>
        <taxon>Magnoliopsida</taxon>
        <taxon>eudicotyledons</taxon>
        <taxon>Gunneridae</taxon>
        <taxon>Pentapetalae</taxon>
        <taxon>Caryophyllales</taxon>
        <taxon>Nepenthaceae</taxon>
        <taxon>Nepenthes</taxon>
    </lineage>
</organism>
<proteinExistence type="predicted"/>
<dbReference type="InterPro" id="IPR055281">
    <property type="entry name" value="GIR1-2/SIED1"/>
</dbReference>
<gene>
    <name evidence="3" type="ORF">Nepgr_028206</name>
</gene>
<sequence length="186" mass="19849">MAVDVENQPPHQSLLVSGGAATSGGPSGGVALTHLPRRPPPPVTLNLFDTKEFKHPSPLKTKEGENQSWKNIKAIMDPRNRNDPKLDLKLNLLPSRGSASMALESPSRSAPASPMSSCVSSDEYSSSPEAIPMVLVGCPRCFMYVMLSEKDPRCPKCKSTVLLNFLHNAAAAAPATTSAAKKTRKS</sequence>
<evidence type="ECO:0000259" key="2">
    <source>
        <dbReference type="Pfam" id="PF24747"/>
    </source>
</evidence>
<dbReference type="Pfam" id="PF24747">
    <property type="entry name" value="Zn-ribbon_GIR1"/>
    <property type="match status" value="1"/>
</dbReference>
<dbReference type="InterPro" id="IPR056440">
    <property type="entry name" value="Zn-ribbon_GIR1"/>
</dbReference>
<feature type="domain" description="GIR1-like zinc ribbon" evidence="2">
    <location>
        <begin position="133"/>
        <end position="167"/>
    </location>
</feature>
<dbReference type="PANTHER" id="PTHR33177">
    <property type="entry name" value="PUTATIVE-RELATED"/>
    <property type="match status" value="1"/>
</dbReference>
<name>A0AAD3TBX0_NEPGR</name>
<dbReference type="Proteomes" id="UP001279734">
    <property type="component" value="Unassembled WGS sequence"/>
</dbReference>
<comment type="caution">
    <text evidence="3">The sequence shown here is derived from an EMBL/GenBank/DDBJ whole genome shotgun (WGS) entry which is preliminary data.</text>
</comment>
<evidence type="ECO:0000313" key="3">
    <source>
        <dbReference type="EMBL" id="GMH26363.1"/>
    </source>
</evidence>
<evidence type="ECO:0000256" key="1">
    <source>
        <dbReference type="SAM" id="MobiDB-lite"/>
    </source>
</evidence>
<dbReference type="EMBL" id="BSYO01000031">
    <property type="protein sequence ID" value="GMH26363.1"/>
    <property type="molecule type" value="Genomic_DNA"/>
</dbReference>
<accession>A0AAD3TBX0</accession>
<protein>
    <recommendedName>
        <fullName evidence="2">GIR1-like zinc ribbon domain-containing protein</fullName>
    </recommendedName>
</protein>
<keyword evidence="4" id="KW-1185">Reference proteome</keyword>
<feature type="region of interest" description="Disordered" evidence="1">
    <location>
        <begin position="1"/>
        <end position="45"/>
    </location>
</feature>
<evidence type="ECO:0000313" key="4">
    <source>
        <dbReference type="Proteomes" id="UP001279734"/>
    </source>
</evidence>